<gene>
    <name evidence="3" type="ORF">SBF1_660002</name>
</gene>
<evidence type="ECO:0000259" key="2">
    <source>
        <dbReference type="PROSITE" id="PS51272"/>
    </source>
</evidence>
<dbReference type="EMBL" id="OMOF01000623">
    <property type="protein sequence ID" value="SPF53361.1"/>
    <property type="molecule type" value="Genomic_DNA"/>
</dbReference>
<keyword evidence="1" id="KW-0677">Repeat</keyword>
<proteinExistence type="predicted"/>
<accession>A0A2U3LN50</accession>
<protein>
    <submittedName>
        <fullName evidence="3">Putative S-layer protein</fullName>
    </submittedName>
</protein>
<organism evidence="3 4">
    <name type="scientific">Candidatus Desulfosporosinus infrequens</name>
    <dbReference type="NCBI Taxonomy" id="2043169"/>
    <lineage>
        <taxon>Bacteria</taxon>
        <taxon>Bacillati</taxon>
        <taxon>Bacillota</taxon>
        <taxon>Clostridia</taxon>
        <taxon>Eubacteriales</taxon>
        <taxon>Desulfitobacteriaceae</taxon>
        <taxon>Desulfosporosinus</taxon>
    </lineage>
</organism>
<feature type="domain" description="SLH" evidence="2">
    <location>
        <begin position="700"/>
        <end position="762"/>
    </location>
</feature>
<reference evidence="4" key="1">
    <citation type="submission" date="2018-02" db="EMBL/GenBank/DDBJ databases">
        <authorList>
            <person name="Hausmann B."/>
        </authorList>
    </citation>
    <scope>NUCLEOTIDE SEQUENCE [LARGE SCALE GENOMIC DNA]</scope>
    <source>
        <strain evidence="4">Peat soil MAG SbF1</strain>
    </source>
</reference>
<evidence type="ECO:0000313" key="3">
    <source>
        <dbReference type="EMBL" id="SPF53361.1"/>
    </source>
</evidence>
<dbReference type="Pfam" id="PF00395">
    <property type="entry name" value="SLH"/>
    <property type="match status" value="2"/>
</dbReference>
<dbReference type="PROSITE" id="PS51272">
    <property type="entry name" value="SLH"/>
    <property type="match status" value="1"/>
</dbReference>
<name>A0A2U3LN50_9FIRM</name>
<sequence length="764" mass="83899">MFNKGLAILPVILTVTLLASPVITLAGVAVSSSVTVTVPAVVSSGGNFSLGDLNSAQQSQPAISLDKATNTVKQAFTIPAQLTNFGSGLSKYMNHQVWDLHWMNPQNPPSGIDAQVDATTGELISMRIEQFLDSQAPELQIPILTEDDAKKIATDLLTRLDSDKIQELQLQKESDKALNPNNYAIPLYSFHWQRTINNIPFLGDGVTVQVNGNTGQVMFYNQNWTAGTSELPDAQKAISVEKAQGIFQNNDMLQLQYYQAPTYLPYGNVQDKPQVKLVYAPNSKYLNGAIDALSGEPVQLSESSFNNSQGMMGWGPMYSSRGPGYLGGLSSQEQSAVDNTNLISQDAALKIATQWVDIPKGAVFQNASLNTGGMEPDQKVWSLSWGPDPEKINQGQMLFINAMVDAVTGDLLSFNNTVPPGEYGQEGQITREQALQIAQEFLQKIQPQYYPKVKLRDEDPSVKSPSQNGMENFYFYRTSNNIPFMNNGFNISVDTVGKSILNYNFNWSDIDLPAQDGVLKADQANVAYLKSSPLVLNYVQLYSDNKPDEVELVYLPKPDVGLPLGADLLDAKSGVLLGWDGQDVSGLPKSYQFKDISGNFAEKEITLLGQTGIFGEYGDQFKPDENISTISLLRAMMTVQNGVWTTYLQSDQDILKASQNLGWVSKDAQPSDPVNRVTLAQLMIHLIKLDNVAQLKDAFQDTYSDSTSFPPGMEGYITFGRALDLFHFDGDQFKPEQPVARAEVAYALVQALSFKRQGTKISGQ</sequence>
<evidence type="ECO:0000256" key="1">
    <source>
        <dbReference type="ARBA" id="ARBA00022737"/>
    </source>
</evidence>
<dbReference type="InterPro" id="IPR032599">
    <property type="entry name" value="YcdB/YcdC_rep_domain"/>
</dbReference>
<dbReference type="Proteomes" id="UP000238916">
    <property type="component" value="Unassembled WGS sequence"/>
</dbReference>
<dbReference type="InterPro" id="IPR001119">
    <property type="entry name" value="SLH_dom"/>
</dbReference>
<dbReference type="AlphaFoldDB" id="A0A2U3LN50"/>
<evidence type="ECO:0000313" key="4">
    <source>
        <dbReference type="Proteomes" id="UP000238916"/>
    </source>
</evidence>
<dbReference type="Pfam" id="PF16244">
    <property type="entry name" value="DUF4901"/>
    <property type="match status" value="2"/>
</dbReference>
<dbReference type="OrthoDB" id="2473368at2"/>